<sequence>TAYTAIKEEGPPIIYKRKIFNAEDPDFAGTFAVDFVVHDASKEQDDSLPPRTTYYSDDEFAEIRSLDSKPMLISLHGLSGGSHEIYLRHVLAPLVTEEAGWAALVVNSRGCAMSKITTGILYNARATWDVRQVVKWCREAFPNRPLFGIGYSLGANILTN</sequence>
<protein>
    <recommendedName>
        <fullName evidence="2">AB hydrolase-1 domain-containing protein</fullName>
    </recommendedName>
</protein>
<evidence type="ECO:0000313" key="4">
    <source>
        <dbReference type="Proteomes" id="UP001357485"/>
    </source>
</evidence>
<dbReference type="Gene3D" id="3.40.50.1820">
    <property type="entry name" value="alpha/beta hydrolase"/>
    <property type="match status" value="1"/>
</dbReference>
<keyword evidence="4" id="KW-1185">Reference proteome</keyword>
<dbReference type="EMBL" id="JAVRRA010028119">
    <property type="protein sequence ID" value="KAK5045595.1"/>
    <property type="molecule type" value="Genomic_DNA"/>
</dbReference>
<reference evidence="3 4" key="1">
    <citation type="submission" date="2023-08" db="EMBL/GenBank/DDBJ databases">
        <title>Black Yeasts Isolated from many extreme environments.</title>
        <authorList>
            <person name="Coleine C."/>
            <person name="Stajich J.E."/>
            <person name="Selbmann L."/>
        </authorList>
    </citation>
    <scope>NUCLEOTIDE SEQUENCE [LARGE SCALE GENOMIC DNA]</scope>
    <source>
        <strain evidence="3 4">CCFEE 536</strain>
    </source>
</reference>
<evidence type="ECO:0000256" key="1">
    <source>
        <dbReference type="ARBA" id="ARBA00010884"/>
    </source>
</evidence>
<dbReference type="InterPro" id="IPR050960">
    <property type="entry name" value="AB_hydrolase_4_sf"/>
</dbReference>
<dbReference type="InterPro" id="IPR000073">
    <property type="entry name" value="AB_hydrolase_1"/>
</dbReference>
<dbReference type="PANTHER" id="PTHR10794">
    <property type="entry name" value="ABHYDROLASE DOMAIN-CONTAINING PROTEIN"/>
    <property type="match status" value="1"/>
</dbReference>
<dbReference type="SUPFAM" id="SSF53474">
    <property type="entry name" value="alpha/beta-Hydrolases"/>
    <property type="match status" value="1"/>
</dbReference>
<evidence type="ECO:0000313" key="3">
    <source>
        <dbReference type="EMBL" id="KAK5045595.1"/>
    </source>
</evidence>
<proteinExistence type="inferred from homology"/>
<evidence type="ECO:0000259" key="2">
    <source>
        <dbReference type="Pfam" id="PF00561"/>
    </source>
</evidence>
<feature type="non-terminal residue" evidence="3">
    <location>
        <position position="160"/>
    </location>
</feature>
<dbReference type="InterPro" id="IPR029058">
    <property type="entry name" value="AB_hydrolase_fold"/>
</dbReference>
<comment type="similarity">
    <text evidence="1">Belongs to the AB hydrolase superfamily. AB hydrolase 4 family.</text>
</comment>
<dbReference type="PANTHER" id="PTHR10794:SF63">
    <property type="entry name" value="ALPHA_BETA HYDROLASE 1, ISOFORM A"/>
    <property type="match status" value="1"/>
</dbReference>
<accession>A0ABR0ITR5</accession>
<feature type="non-terminal residue" evidence="3">
    <location>
        <position position="1"/>
    </location>
</feature>
<dbReference type="Pfam" id="PF00561">
    <property type="entry name" value="Abhydrolase_1"/>
    <property type="match status" value="1"/>
</dbReference>
<gene>
    <name evidence="3" type="ORF">LTR16_011372</name>
</gene>
<comment type="caution">
    <text evidence="3">The sequence shown here is derived from an EMBL/GenBank/DDBJ whole genome shotgun (WGS) entry which is preliminary data.</text>
</comment>
<dbReference type="Proteomes" id="UP001357485">
    <property type="component" value="Unassembled WGS sequence"/>
</dbReference>
<name>A0ABR0ITR5_9PEZI</name>
<feature type="domain" description="AB hydrolase-1" evidence="2">
    <location>
        <begin position="70"/>
        <end position="159"/>
    </location>
</feature>
<organism evidence="3 4">
    <name type="scientific">Cryomyces antarcticus</name>
    <dbReference type="NCBI Taxonomy" id="329879"/>
    <lineage>
        <taxon>Eukaryota</taxon>
        <taxon>Fungi</taxon>
        <taxon>Dikarya</taxon>
        <taxon>Ascomycota</taxon>
        <taxon>Pezizomycotina</taxon>
        <taxon>Dothideomycetes</taxon>
        <taxon>Dothideomycetes incertae sedis</taxon>
        <taxon>Cryomyces</taxon>
    </lineage>
</organism>